<keyword evidence="4" id="KW-1185">Reference proteome</keyword>
<name>A0AAW0G5Q3_9APHY</name>
<evidence type="ECO:0008006" key="5">
    <source>
        <dbReference type="Google" id="ProtNLM"/>
    </source>
</evidence>
<dbReference type="PANTHER" id="PTHR34883">
    <property type="entry name" value="SERINE-RICH PROTEIN, PUTATIVE-RELATED-RELATED"/>
    <property type="match status" value="1"/>
</dbReference>
<dbReference type="Proteomes" id="UP001385951">
    <property type="component" value="Unassembled WGS sequence"/>
</dbReference>
<gene>
    <name evidence="3" type="ORF">QCA50_007679</name>
</gene>
<comment type="caution">
    <text evidence="3">The sequence shown here is derived from an EMBL/GenBank/DDBJ whole genome shotgun (WGS) entry which is preliminary data.</text>
</comment>
<accession>A0AAW0G5Q3</accession>
<dbReference type="InterPro" id="IPR008972">
    <property type="entry name" value="Cupredoxin"/>
</dbReference>
<evidence type="ECO:0000256" key="1">
    <source>
        <dbReference type="SAM" id="MobiDB-lite"/>
    </source>
</evidence>
<keyword evidence="2" id="KW-0732">Signal</keyword>
<feature type="signal peptide" evidence="2">
    <location>
        <begin position="1"/>
        <end position="18"/>
    </location>
</feature>
<evidence type="ECO:0000313" key="4">
    <source>
        <dbReference type="Proteomes" id="UP001385951"/>
    </source>
</evidence>
<dbReference type="SUPFAM" id="SSF49503">
    <property type="entry name" value="Cupredoxins"/>
    <property type="match status" value="1"/>
</dbReference>
<reference evidence="3 4" key="1">
    <citation type="submission" date="2022-09" db="EMBL/GenBank/DDBJ databases">
        <authorList>
            <person name="Palmer J.M."/>
        </authorList>
    </citation>
    <scope>NUCLEOTIDE SEQUENCE [LARGE SCALE GENOMIC DNA]</scope>
    <source>
        <strain evidence="3 4">DSM 7382</strain>
    </source>
</reference>
<organism evidence="3 4">
    <name type="scientific">Cerrena zonata</name>
    <dbReference type="NCBI Taxonomy" id="2478898"/>
    <lineage>
        <taxon>Eukaryota</taxon>
        <taxon>Fungi</taxon>
        <taxon>Dikarya</taxon>
        <taxon>Basidiomycota</taxon>
        <taxon>Agaricomycotina</taxon>
        <taxon>Agaricomycetes</taxon>
        <taxon>Polyporales</taxon>
        <taxon>Cerrenaceae</taxon>
        <taxon>Cerrena</taxon>
    </lineage>
</organism>
<evidence type="ECO:0000256" key="2">
    <source>
        <dbReference type="SAM" id="SignalP"/>
    </source>
</evidence>
<proteinExistence type="predicted"/>
<evidence type="ECO:0000313" key="3">
    <source>
        <dbReference type="EMBL" id="KAK7688988.1"/>
    </source>
</evidence>
<dbReference type="PANTHER" id="PTHR34883:SF15">
    <property type="entry name" value="EXTRACELLULAR SERINE-RICH PROTEIN"/>
    <property type="match status" value="1"/>
</dbReference>
<feature type="region of interest" description="Disordered" evidence="1">
    <location>
        <begin position="196"/>
        <end position="220"/>
    </location>
</feature>
<protein>
    <recommendedName>
        <fullName evidence="5">Extracellular serine-rich protein</fullName>
    </recommendedName>
</protein>
<feature type="chain" id="PRO_5043508366" description="Extracellular serine-rich protein" evidence="2">
    <location>
        <begin position="19"/>
        <end position="247"/>
    </location>
</feature>
<dbReference type="EMBL" id="JASBNA010000009">
    <property type="protein sequence ID" value="KAK7688988.1"/>
    <property type="molecule type" value="Genomic_DNA"/>
</dbReference>
<dbReference type="AlphaFoldDB" id="A0AAW0G5Q3"/>
<sequence length="247" mass="23591">MRYSAALAALAMASLASAQNATTVVVGLAPGGAGPALAFDPPTVKAANGTVITFEFRGAPGNHTVTQSTFANPCAQMAGGFDSGYIQIPAGTTEGFPTWNLTITDDSKPIWYYCAQTVPSPHCIGGMVGGINTPDTGNTYENFLAAAKAIPPASFSGSATAPALTGPGASATAAPGPFSGSITGFAIPTEAGGASGSASASGGASGTGSGSGAPAPSTTGGNNNGAMSAAANGAVVLLSMVAGAALL</sequence>
<dbReference type="Gene3D" id="2.60.40.420">
    <property type="entry name" value="Cupredoxins - blue copper proteins"/>
    <property type="match status" value="1"/>
</dbReference>
<dbReference type="InterPro" id="IPR052953">
    <property type="entry name" value="Ser-rich/MCO-related"/>
</dbReference>